<sequence length="410" mass="42517">MSPLPHRVVITGIGAISPYGTGLPAFWNGLRTASNPLSFSSTLKAVVGAVPSSSDPCATYKPAQLREMSRGSIFAVTAASEALKDAGIDEMGEGFHDETAVNIGMGIADLEAIHDAGQKIANGQTRRISPYFVPKILTNIPGSYVALKYNLRGGNSSTTTACATGASSIGEAFNAVRFGLARRAVAGAVESCLNPTAVEGFRRMRALASSEDATASRPFDEQRNGFVLSEGAGIVVLERLEDVISRPGTTIYAEVLGLGYGNDAYHLTAPSESGLGSTLCMRRCIINAGIEAGNVGYVNAHATSTPIGDKAEAASISTVKPGVAVSSIKGHTGHSLAAAGALETIATVMSLQEGVIIGTANLEKTDIEADVDLVKDSSVPWKSADRRIALMNSFGFGGAFVSLCLGEYRP</sequence>
<reference evidence="6" key="1">
    <citation type="journal article" date="2013" name="Genetics">
        <title>The draft genome and transcriptome of Panagrellus redivivus are shaped by the harsh demands of a free-living lifestyle.</title>
        <authorList>
            <person name="Srinivasan J."/>
            <person name="Dillman A.R."/>
            <person name="Macchietto M.G."/>
            <person name="Heikkinen L."/>
            <person name="Lakso M."/>
            <person name="Fracchia K.M."/>
            <person name="Antoshechkin I."/>
            <person name="Mortazavi A."/>
            <person name="Wong G."/>
            <person name="Sternberg P.W."/>
        </authorList>
    </citation>
    <scope>NUCLEOTIDE SEQUENCE [LARGE SCALE GENOMIC DNA]</scope>
    <source>
        <strain evidence="6">MT8872</strain>
    </source>
</reference>
<proteinExistence type="inferred from homology"/>
<organism evidence="6 7">
    <name type="scientific">Panagrellus redivivus</name>
    <name type="common">Microworm</name>
    <dbReference type="NCBI Taxonomy" id="6233"/>
    <lineage>
        <taxon>Eukaryota</taxon>
        <taxon>Metazoa</taxon>
        <taxon>Ecdysozoa</taxon>
        <taxon>Nematoda</taxon>
        <taxon>Chromadorea</taxon>
        <taxon>Rhabditida</taxon>
        <taxon>Tylenchina</taxon>
        <taxon>Panagrolaimomorpha</taxon>
        <taxon>Panagrolaimoidea</taxon>
        <taxon>Panagrolaimidae</taxon>
        <taxon>Panagrellus</taxon>
    </lineage>
</organism>
<dbReference type="InterPro" id="IPR014030">
    <property type="entry name" value="Ketoacyl_synth_N"/>
</dbReference>
<keyword evidence="6" id="KW-1185">Reference proteome</keyword>
<dbReference type="CDD" id="cd00834">
    <property type="entry name" value="KAS_I_II"/>
    <property type="match status" value="1"/>
</dbReference>
<keyword evidence="3 4" id="KW-0808">Transferase</keyword>
<evidence type="ECO:0000313" key="6">
    <source>
        <dbReference type="Proteomes" id="UP000492821"/>
    </source>
</evidence>
<dbReference type="SMART" id="SM00825">
    <property type="entry name" value="PKS_KS"/>
    <property type="match status" value="1"/>
</dbReference>
<dbReference type="GO" id="GO:0006633">
    <property type="term" value="P:fatty acid biosynthetic process"/>
    <property type="evidence" value="ECO:0007669"/>
    <property type="project" value="InterPro"/>
</dbReference>
<accession>A0A7E5A2B9</accession>
<dbReference type="Proteomes" id="UP000492821">
    <property type="component" value="Unassembled WGS sequence"/>
</dbReference>
<dbReference type="Pfam" id="PF00109">
    <property type="entry name" value="ketoacyl-synt"/>
    <property type="match status" value="1"/>
</dbReference>
<name>A0A7E5A2B9_PANRE</name>
<dbReference type="PANTHER" id="PTHR11712:SF336">
    <property type="entry name" value="3-OXOACYL-[ACYL-CARRIER-PROTEIN] SYNTHASE, MITOCHONDRIAL"/>
    <property type="match status" value="1"/>
</dbReference>
<dbReference type="EC" id="2.3.1.41" evidence="2"/>
<reference evidence="7" key="2">
    <citation type="submission" date="2020-10" db="UniProtKB">
        <authorList>
            <consortium name="WormBaseParasite"/>
        </authorList>
    </citation>
    <scope>IDENTIFICATION</scope>
</reference>
<evidence type="ECO:0000259" key="5">
    <source>
        <dbReference type="PROSITE" id="PS52004"/>
    </source>
</evidence>
<comment type="similarity">
    <text evidence="1 4">Belongs to the thiolase-like superfamily. Beta-ketoacyl-ACP synthases family.</text>
</comment>
<protein>
    <recommendedName>
        <fullName evidence="2">beta-ketoacyl-[acyl-carrier-protein] synthase I</fullName>
        <ecNumber evidence="2">2.3.1.41</ecNumber>
    </recommendedName>
</protein>
<dbReference type="WBParaSite" id="Pan_g9754.t1">
    <property type="protein sequence ID" value="Pan_g9754.t1"/>
    <property type="gene ID" value="Pan_g9754"/>
</dbReference>
<dbReference type="SUPFAM" id="SSF53901">
    <property type="entry name" value="Thiolase-like"/>
    <property type="match status" value="2"/>
</dbReference>
<dbReference type="Pfam" id="PF02801">
    <property type="entry name" value="Ketoacyl-synt_C"/>
    <property type="match status" value="1"/>
</dbReference>
<evidence type="ECO:0000256" key="4">
    <source>
        <dbReference type="RuleBase" id="RU003694"/>
    </source>
</evidence>
<dbReference type="PROSITE" id="PS00606">
    <property type="entry name" value="KS3_1"/>
    <property type="match status" value="1"/>
</dbReference>
<dbReference type="PROSITE" id="PS52004">
    <property type="entry name" value="KS3_2"/>
    <property type="match status" value="1"/>
</dbReference>
<dbReference type="InterPro" id="IPR000794">
    <property type="entry name" value="Beta-ketoacyl_synthase"/>
</dbReference>
<dbReference type="PANTHER" id="PTHR11712">
    <property type="entry name" value="POLYKETIDE SYNTHASE-RELATED"/>
    <property type="match status" value="1"/>
</dbReference>
<dbReference type="InterPro" id="IPR018201">
    <property type="entry name" value="Ketoacyl_synth_AS"/>
</dbReference>
<feature type="domain" description="Ketosynthase family 3 (KS3)" evidence="5">
    <location>
        <begin position="5"/>
        <end position="407"/>
    </location>
</feature>
<dbReference type="InterPro" id="IPR020841">
    <property type="entry name" value="PKS_Beta-ketoAc_synthase_dom"/>
</dbReference>
<evidence type="ECO:0000256" key="2">
    <source>
        <dbReference type="ARBA" id="ARBA00013191"/>
    </source>
</evidence>
<dbReference type="InterPro" id="IPR014031">
    <property type="entry name" value="Ketoacyl_synth_C"/>
</dbReference>
<evidence type="ECO:0000313" key="7">
    <source>
        <dbReference type="WBParaSite" id="Pan_g9754.t1"/>
    </source>
</evidence>
<dbReference type="InterPro" id="IPR016039">
    <property type="entry name" value="Thiolase-like"/>
</dbReference>
<evidence type="ECO:0000256" key="3">
    <source>
        <dbReference type="ARBA" id="ARBA00022679"/>
    </source>
</evidence>
<dbReference type="AlphaFoldDB" id="A0A7E5A2B9"/>
<dbReference type="GO" id="GO:0005739">
    <property type="term" value="C:mitochondrion"/>
    <property type="evidence" value="ECO:0007669"/>
    <property type="project" value="TreeGrafter"/>
</dbReference>
<dbReference type="GO" id="GO:0004315">
    <property type="term" value="F:3-oxoacyl-[acyl-carrier-protein] synthase activity"/>
    <property type="evidence" value="ECO:0007669"/>
    <property type="project" value="UniProtKB-EC"/>
</dbReference>
<evidence type="ECO:0000256" key="1">
    <source>
        <dbReference type="ARBA" id="ARBA00008467"/>
    </source>
</evidence>
<dbReference type="Gene3D" id="3.40.47.10">
    <property type="match status" value="1"/>
</dbReference>